<evidence type="ECO:0000256" key="2">
    <source>
        <dbReference type="SAM" id="SignalP"/>
    </source>
</evidence>
<dbReference type="KEGG" id="moo:BWL13_02004"/>
<organism evidence="3 4">
    <name type="scientific">Microbacterium oleivorans</name>
    <dbReference type="NCBI Taxonomy" id="273677"/>
    <lineage>
        <taxon>Bacteria</taxon>
        <taxon>Bacillati</taxon>
        <taxon>Actinomycetota</taxon>
        <taxon>Actinomycetes</taxon>
        <taxon>Micrococcales</taxon>
        <taxon>Microbacteriaceae</taxon>
        <taxon>Microbacterium</taxon>
    </lineage>
</organism>
<keyword evidence="2" id="KW-0732">Signal</keyword>
<keyword evidence="4" id="KW-1185">Reference proteome</keyword>
<dbReference type="Proteomes" id="UP000024001">
    <property type="component" value="Unassembled WGS sequence"/>
</dbReference>
<dbReference type="PROSITE" id="PS51257">
    <property type="entry name" value="PROKAR_LIPOPROTEIN"/>
    <property type="match status" value="1"/>
</dbReference>
<protein>
    <submittedName>
        <fullName evidence="3">Uncharacterized protein</fullName>
    </submittedName>
</protein>
<dbReference type="RefSeq" id="WP_036311928.1">
    <property type="nucleotide sequence ID" value="NZ_CP031421.1"/>
</dbReference>
<feature type="chain" id="PRO_5001547282" evidence="2">
    <location>
        <begin position="27"/>
        <end position="218"/>
    </location>
</feature>
<feature type="region of interest" description="Disordered" evidence="1">
    <location>
        <begin position="35"/>
        <end position="54"/>
    </location>
</feature>
<gene>
    <name evidence="3" type="ORF">BW34_01957</name>
</gene>
<dbReference type="GeneID" id="91432373"/>
<dbReference type="OrthoDB" id="5080159at2"/>
<evidence type="ECO:0000256" key="1">
    <source>
        <dbReference type="SAM" id="MobiDB-lite"/>
    </source>
</evidence>
<reference evidence="3 4" key="1">
    <citation type="submission" date="2014-03" db="EMBL/GenBank/DDBJ databases">
        <title>Draft Genome Sequences of 13 Willow Endophytes.</title>
        <authorList>
            <person name="Gan H.Y."/>
            <person name="Gan H.M."/>
            <person name="Savka M.A."/>
            <person name="Hudson A.O."/>
        </authorList>
    </citation>
    <scope>NUCLEOTIDE SEQUENCE [LARGE SCALE GENOMIC DNA]</scope>
    <source>
        <strain evidence="3 4">RIT293</strain>
    </source>
</reference>
<comment type="caution">
    <text evidence="3">The sequence shown here is derived from an EMBL/GenBank/DDBJ whole genome shotgun (WGS) entry which is preliminary data.</text>
</comment>
<feature type="signal peptide" evidence="2">
    <location>
        <begin position="1"/>
        <end position="26"/>
    </location>
</feature>
<evidence type="ECO:0000313" key="3">
    <source>
        <dbReference type="EMBL" id="EZP26757.1"/>
    </source>
</evidence>
<name>A0A031FR45_9MICO</name>
<dbReference type="PATRIC" id="fig|273677.3.peg.1941"/>
<dbReference type="AlphaFoldDB" id="A0A031FR45"/>
<evidence type="ECO:0000313" key="4">
    <source>
        <dbReference type="Proteomes" id="UP000024001"/>
    </source>
</evidence>
<sequence length="218" mass="23801">MRRASTTTALAATALLLSGALSGCTAMEITATSEKSPAAAQPADMSGASTSNLSGWEGLPSEPVSPQEYAHTYMQANPHHMLHRDLDGILEYYRDAATAFPFPLPQGYSFPADPGYYDRPEDGPNWAEVTTANRIWAYFEFANVQAAKAAFDRGDEDAAAGYLDVVRDAYLSEAFPNNYVGTPPQDLYNLVYSGMRQGDFTLETNFIFNPFPWKPGTT</sequence>
<proteinExistence type="predicted"/>
<dbReference type="EMBL" id="JFYO01000006">
    <property type="protein sequence ID" value="EZP26757.1"/>
    <property type="molecule type" value="Genomic_DNA"/>
</dbReference>
<accession>A0A031FR45</accession>